<feature type="transmembrane region" description="Helical" evidence="2">
    <location>
        <begin position="53"/>
        <end position="77"/>
    </location>
</feature>
<proteinExistence type="predicted"/>
<evidence type="ECO:0000256" key="1">
    <source>
        <dbReference type="SAM" id="MobiDB-lite"/>
    </source>
</evidence>
<dbReference type="Proteomes" id="UP001497516">
    <property type="component" value="Chromosome 3"/>
</dbReference>
<name>A0AAV2DUC0_9ROSI</name>
<gene>
    <name evidence="3" type="ORF">LTRI10_LOCUS18834</name>
</gene>
<evidence type="ECO:0000313" key="4">
    <source>
        <dbReference type="Proteomes" id="UP001497516"/>
    </source>
</evidence>
<evidence type="ECO:0000256" key="2">
    <source>
        <dbReference type="SAM" id="Phobius"/>
    </source>
</evidence>
<organism evidence="3 4">
    <name type="scientific">Linum trigynum</name>
    <dbReference type="NCBI Taxonomy" id="586398"/>
    <lineage>
        <taxon>Eukaryota</taxon>
        <taxon>Viridiplantae</taxon>
        <taxon>Streptophyta</taxon>
        <taxon>Embryophyta</taxon>
        <taxon>Tracheophyta</taxon>
        <taxon>Spermatophyta</taxon>
        <taxon>Magnoliopsida</taxon>
        <taxon>eudicotyledons</taxon>
        <taxon>Gunneridae</taxon>
        <taxon>Pentapetalae</taxon>
        <taxon>rosids</taxon>
        <taxon>fabids</taxon>
        <taxon>Malpighiales</taxon>
        <taxon>Linaceae</taxon>
        <taxon>Linum</taxon>
    </lineage>
</organism>
<keyword evidence="2" id="KW-0472">Membrane</keyword>
<reference evidence="3 4" key="1">
    <citation type="submission" date="2024-04" db="EMBL/GenBank/DDBJ databases">
        <authorList>
            <person name="Fracassetti M."/>
        </authorList>
    </citation>
    <scope>NUCLEOTIDE SEQUENCE [LARGE SCALE GENOMIC DNA]</scope>
</reference>
<feature type="region of interest" description="Disordered" evidence="1">
    <location>
        <begin position="1"/>
        <end position="21"/>
    </location>
</feature>
<dbReference type="AlphaFoldDB" id="A0AAV2DUC0"/>
<dbReference type="EMBL" id="OZ034816">
    <property type="protein sequence ID" value="CAL1377164.1"/>
    <property type="molecule type" value="Genomic_DNA"/>
</dbReference>
<keyword evidence="4" id="KW-1185">Reference proteome</keyword>
<keyword evidence="2" id="KW-1133">Transmembrane helix</keyword>
<keyword evidence="2" id="KW-0812">Transmembrane</keyword>
<sequence>MKAVDREELDGMPSRRSAETVGEVRARLGDLAAKGRRLRSGWQGGGIHWPTRICVGLCFVVAMISLFFFLFFFLSFLPSEEAW</sequence>
<protein>
    <submittedName>
        <fullName evidence="3">Uncharacterized protein</fullName>
    </submittedName>
</protein>
<accession>A0AAV2DUC0</accession>
<evidence type="ECO:0000313" key="3">
    <source>
        <dbReference type="EMBL" id="CAL1377164.1"/>
    </source>
</evidence>